<accession>A0A1W9HXA5</accession>
<dbReference type="InterPro" id="IPR016130">
    <property type="entry name" value="Tyr_Pase_AS"/>
</dbReference>
<sequence>MMEALIDHAHHHPLGWPCRMRICGQYEARQYVDLWQPTHLVSIKQRERPYRGPPFPAERHLVLEFEDVTDASHPGAPTNAHLDAVLTFIDAVPQEACVLIHCLQGLSRSTALAMGLLAREVQPLRAAYLLHGLRPQAVPNPLLVRLWDERLDLHGELAKEGARFPCQVWRHGDGLGNFPHRRRKRSHQ</sequence>
<dbReference type="Gene3D" id="3.90.190.10">
    <property type="entry name" value="Protein tyrosine phosphatase superfamily"/>
    <property type="match status" value="1"/>
</dbReference>
<dbReference type="SUPFAM" id="SSF52799">
    <property type="entry name" value="(Phosphotyrosine protein) phosphatases II"/>
    <property type="match status" value="1"/>
</dbReference>
<evidence type="ECO:0000313" key="1">
    <source>
        <dbReference type="EMBL" id="OQW52076.1"/>
    </source>
</evidence>
<proteinExistence type="predicted"/>
<name>A0A1W9HXA5_9HYPH</name>
<protein>
    <recommendedName>
        <fullName evidence="3">Tyrosine specific protein phosphatases domain-containing protein</fullName>
    </recommendedName>
</protein>
<dbReference type="InterPro" id="IPR029021">
    <property type="entry name" value="Prot-tyrosine_phosphatase-like"/>
</dbReference>
<evidence type="ECO:0000313" key="2">
    <source>
        <dbReference type="Proteomes" id="UP000192872"/>
    </source>
</evidence>
<gene>
    <name evidence="1" type="ORF">A4S15_09680</name>
</gene>
<dbReference type="EMBL" id="LWDL01000016">
    <property type="protein sequence ID" value="OQW52076.1"/>
    <property type="molecule type" value="Genomic_DNA"/>
</dbReference>
<evidence type="ECO:0008006" key="3">
    <source>
        <dbReference type="Google" id="ProtNLM"/>
    </source>
</evidence>
<dbReference type="STRING" id="1827387.A4S15_09680"/>
<reference evidence="1 2" key="1">
    <citation type="journal article" date="2017" name="Water Res.">
        <title>Comammox in drinking water systems.</title>
        <authorList>
            <person name="Wang Y."/>
            <person name="Ma L."/>
            <person name="Mao Y."/>
            <person name="Jiang X."/>
            <person name="Xia Y."/>
            <person name="Yu K."/>
            <person name="Li B."/>
            <person name="Zhang T."/>
        </authorList>
    </citation>
    <scope>NUCLEOTIDE SEQUENCE [LARGE SCALE GENOMIC DNA]</scope>
    <source>
        <strain evidence="1">SG_bin8</strain>
    </source>
</reference>
<comment type="caution">
    <text evidence="1">The sequence shown here is derived from an EMBL/GenBank/DDBJ whole genome shotgun (WGS) entry which is preliminary data.</text>
</comment>
<dbReference type="RefSeq" id="WP_376802941.1">
    <property type="nucleotide sequence ID" value="NZ_DBNB01000033.1"/>
</dbReference>
<dbReference type="CDD" id="cd14498">
    <property type="entry name" value="DSP"/>
    <property type="match status" value="1"/>
</dbReference>
<dbReference type="PROSITE" id="PS00383">
    <property type="entry name" value="TYR_PHOSPHATASE_1"/>
    <property type="match status" value="1"/>
</dbReference>
<organism evidence="1 2">
    <name type="scientific">Candidatus Raskinella chloraquaticus</name>
    <dbReference type="NCBI Taxonomy" id="1951219"/>
    <lineage>
        <taxon>Bacteria</taxon>
        <taxon>Pseudomonadati</taxon>
        <taxon>Pseudomonadota</taxon>
        <taxon>Alphaproteobacteria</taxon>
        <taxon>Hyphomicrobiales</taxon>
        <taxon>Phreatobacteraceae</taxon>
        <taxon>Candidatus Raskinella</taxon>
    </lineage>
</organism>
<dbReference type="AlphaFoldDB" id="A0A1W9HXA5"/>
<dbReference type="Proteomes" id="UP000192872">
    <property type="component" value="Unassembled WGS sequence"/>
</dbReference>